<dbReference type="SMART" id="SM00046">
    <property type="entry name" value="DAGKc"/>
    <property type="match status" value="1"/>
</dbReference>
<comment type="similarity">
    <text evidence="2">Belongs to the diacylglycerol/lipid kinase family.</text>
</comment>
<keyword evidence="7" id="KW-0443">Lipid metabolism</keyword>
<keyword evidence="6" id="KW-0067">ATP-binding</keyword>
<keyword evidence="7" id="KW-0444">Lipid biosynthesis</keyword>
<evidence type="ECO:0000256" key="2">
    <source>
        <dbReference type="ARBA" id="ARBA00005983"/>
    </source>
</evidence>
<evidence type="ECO:0000256" key="7">
    <source>
        <dbReference type="ARBA" id="ARBA00023209"/>
    </source>
</evidence>
<dbReference type="InterPro" id="IPR001206">
    <property type="entry name" value="Diacylglycerol_kinase_cat_dom"/>
</dbReference>
<dbReference type="PROSITE" id="PS50146">
    <property type="entry name" value="DAGK"/>
    <property type="match status" value="1"/>
</dbReference>
<dbReference type="Gene3D" id="2.60.200.40">
    <property type="match status" value="1"/>
</dbReference>
<name>A0ABW4NN35_9LACT</name>
<reference evidence="11" key="1">
    <citation type="journal article" date="2019" name="Int. J. Syst. Evol. Microbiol.">
        <title>The Global Catalogue of Microorganisms (GCM) 10K type strain sequencing project: providing services to taxonomists for standard genome sequencing and annotation.</title>
        <authorList>
            <consortium name="The Broad Institute Genomics Platform"/>
            <consortium name="The Broad Institute Genome Sequencing Center for Infectious Disease"/>
            <person name="Wu L."/>
            <person name="Ma J."/>
        </authorList>
    </citation>
    <scope>NUCLEOTIDE SEQUENCE [LARGE SCALE GENOMIC DNA]</scope>
    <source>
        <strain evidence="11">KCTC 42143</strain>
    </source>
</reference>
<dbReference type="Pfam" id="PF19279">
    <property type="entry name" value="YegS_C"/>
    <property type="match status" value="1"/>
</dbReference>
<keyword evidence="5 10" id="KW-0418">Kinase</keyword>
<keyword evidence="7" id="KW-0594">Phospholipid biosynthesis</keyword>
<feature type="domain" description="DAGKc" evidence="9">
    <location>
        <begin position="2"/>
        <end position="141"/>
    </location>
</feature>
<accession>A0ABW4NN35</accession>
<sequence length="317" mass="35296">MTNQKHFHIIVNELAGSGNGKLICATLVKLLTEKKLTFQLHKTQYAGHAIQLTTELAKKIVTTSEINAPLLMIVGGDGTLHEAVRGLGEEYKDMPLAYIPAGSGNDFAKGLGISKKTHEALSQILQATSPKKIDVLRYQEKILQQEGYAINNIGIGFDAATVKYTNQSSAKVRLNKYKLGSVAYLASVTTVLFKQKGFPIEVIADGKQRFFPKAFLVTVNNHPYFGGGIGISPKASPYDQQVDLIVLQKSSVFKIIWLFLLMLNGGRHLQHKDVHSFQARHIQIRSTQLEDTQADGEFLGHRSVHFYFSATTRYFWF</sequence>
<keyword evidence="8" id="KW-1208">Phospholipid metabolism</keyword>
<dbReference type="GO" id="GO:0016301">
    <property type="term" value="F:kinase activity"/>
    <property type="evidence" value="ECO:0007669"/>
    <property type="project" value="UniProtKB-KW"/>
</dbReference>
<evidence type="ECO:0000256" key="5">
    <source>
        <dbReference type="ARBA" id="ARBA00022777"/>
    </source>
</evidence>
<dbReference type="SUPFAM" id="SSF111331">
    <property type="entry name" value="NAD kinase/diacylglycerol kinase-like"/>
    <property type="match status" value="1"/>
</dbReference>
<evidence type="ECO:0000256" key="6">
    <source>
        <dbReference type="ARBA" id="ARBA00022840"/>
    </source>
</evidence>
<evidence type="ECO:0000256" key="8">
    <source>
        <dbReference type="ARBA" id="ARBA00023264"/>
    </source>
</evidence>
<evidence type="ECO:0000256" key="3">
    <source>
        <dbReference type="ARBA" id="ARBA00022679"/>
    </source>
</evidence>
<evidence type="ECO:0000256" key="4">
    <source>
        <dbReference type="ARBA" id="ARBA00022741"/>
    </source>
</evidence>
<comment type="caution">
    <text evidence="10">The sequence shown here is derived from an EMBL/GenBank/DDBJ whole genome shotgun (WGS) entry which is preliminary data.</text>
</comment>
<dbReference type="RefSeq" id="WP_058918256.1">
    <property type="nucleotide sequence ID" value="NZ_JBHSQC010000025.1"/>
</dbReference>
<comment type="cofactor">
    <cofactor evidence="1">
        <name>Mg(2+)</name>
        <dbReference type="ChEBI" id="CHEBI:18420"/>
    </cofactor>
</comment>
<protein>
    <submittedName>
        <fullName evidence="10">Diacylglycerol/lipid kinase family protein</fullName>
        <ecNumber evidence="10">2.7.1.-</ecNumber>
    </submittedName>
</protein>
<dbReference type="InterPro" id="IPR045540">
    <property type="entry name" value="YegS/DAGK_C"/>
</dbReference>
<dbReference type="EC" id="2.7.1.-" evidence="10"/>
<gene>
    <name evidence="10" type="ORF">ACFSBK_06810</name>
</gene>
<dbReference type="Proteomes" id="UP001597285">
    <property type="component" value="Unassembled WGS sequence"/>
</dbReference>
<dbReference type="EMBL" id="JBHUFF010000013">
    <property type="protein sequence ID" value="MFD1799560.1"/>
    <property type="molecule type" value="Genomic_DNA"/>
</dbReference>
<evidence type="ECO:0000313" key="10">
    <source>
        <dbReference type="EMBL" id="MFD1799560.1"/>
    </source>
</evidence>
<dbReference type="PANTHER" id="PTHR12358">
    <property type="entry name" value="SPHINGOSINE KINASE"/>
    <property type="match status" value="1"/>
</dbReference>
<keyword evidence="4" id="KW-0547">Nucleotide-binding</keyword>
<evidence type="ECO:0000256" key="1">
    <source>
        <dbReference type="ARBA" id="ARBA00001946"/>
    </source>
</evidence>
<dbReference type="InterPro" id="IPR016064">
    <property type="entry name" value="NAD/diacylglycerol_kinase_sf"/>
</dbReference>
<proteinExistence type="inferred from homology"/>
<keyword evidence="3 10" id="KW-0808">Transferase</keyword>
<dbReference type="InterPro" id="IPR017438">
    <property type="entry name" value="ATP-NAD_kinase_N"/>
</dbReference>
<evidence type="ECO:0000313" key="11">
    <source>
        <dbReference type="Proteomes" id="UP001597285"/>
    </source>
</evidence>
<dbReference type="NCBIfam" id="TIGR00147">
    <property type="entry name" value="YegS/Rv2252/BmrU family lipid kinase"/>
    <property type="match status" value="1"/>
</dbReference>
<dbReference type="Gene3D" id="3.40.50.10330">
    <property type="entry name" value="Probable inorganic polyphosphate/atp-NAD kinase, domain 1"/>
    <property type="match status" value="1"/>
</dbReference>
<dbReference type="PANTHER" id="PTHR12358:SF54">
    <property type="entry name" value="SPHINGOSINE KINASE RELATED PROTEIN"/>
    <property type="match status" value="1"/>
</dbReference>
<evidence type="ECO:0000259" key="9">
    <source>
        <dbReference type="PROSITE" id="PS50146"/>
    </source>
</evidence>
<organism evidence="10 11">
    <name type="scientific">Carnobacterium antarcticum</name>
    <dbReference type="NCBI Taxonomy" id="2126436"/>
    <lineage>
        <taxon>Bacteria</taxon>
        <taxon>Bacillati</taxon>
        <taxon>Bacillota</taxon>
        <taxon>Bacilli</taxon>
        <taxon>Lactobacillales</taxon>
        <taxon>Carnobacteriaceae</taxon>
        <taxon>Carnobacterium</taxon>
    </lineage>
</organism>
<dbReference type="InterPro" id="IPR005218">
    <property type="entry name" value="Diacylglycerol/lipid_kinase"/>
</dbReference>
<dbReference type="Pfam" id="PF00781">
    <property type="entry name" value="DAGK_cat"/>
    <property type="match status" value="1"/>
</dbReference>
<keyword evidence="11" id="KW-1185">Reference proteome</keyword>
<dbReference type="InterPro" id="IPR050187">
    <property type="entry name" value="Lipid_Phosphate_FormReg"/>
</dbReference>